<protein>
    <submittedName>
        <fullName evidence="2">Uncharacterized protein</fullName>
    </submittedName>
</protein>
<feature type="compositionally biased region" description="Basic and acidic residues" evidence="1">
    <location>
        <begin position="1"/>
        <end position="10"/>
    </location>
</feature>
<feature type="region of interest" description="Disordered" evidence="1">
    <location>
        <begin position="1"/>
        <end position="25"/>
    </location>
</feature>
<dbReference type="AlphaFoldDB" id="A0AAV7TH85"/>
<proteinExistence type="predicted"/>
<name>A0AAV7TH85_PLEWA</name>
<keyword evidence="3" id="KW-1185">Reference proteome</keyword>
<feature type="compositionally biased region" description="Polar residues" evidence="1">
    <location>
        <begin position="11"/>
        <end position="20"/>
    </location>
</feature>
<evidence type="ECO:0000313" key="2">
    <source>
        <dbReference type="EMBL" id="KAJ1175957.1"/>
    </source>
</evidence>
<reference evidence="2" key="1">
    <citation type="journal article" date="2022" name="bioRxiv">
        <title>Sequencing and chromosome-scale assembly of the giantPleurodeles waltlgenome.</title>
        <authorList>
            <person name="Brown T."/>
            <person name="Elewa A."/>
            <person name="Iarovenko S."/>
            <person name="Subramanian E."/>
            <person name="Araus A.J."/>
            <person name="Petzold A."/>
            <person name="Susuki M."/>
            <person name="Suzuki K.-i.T."/>
            <person name="Hayashi T."/>
            <person name="Toyoda A."/>
            <person name="Oliveira C."/>
            <person name="Osipova E."/>
            <person name="Leigh N.D."/>
            <person name="Simon A."/>
            <person name="Yun M.H."/>
        </authorList>
    </citation>
    <scope>NUCLEOTIDE SEQUENCE</scope>
    <source>
        <strain evidence="2">20211129_DDA</strain>
        <tissue evidence="2">Liver</tissue>
    </source>
</reference>
<evidence type="ECO:0000313" key="3">
    <source>
        <dbReference type="Proteomes" id="UP001066276"/>
    </source>
</evidence>
<dbReference type="EMBL" id="JANPWB010000006">
    <property type="protein sequence ID" value="KAJ1175957.1"/>
    <property type="molecule type" value="Genomic_DNA"/>
</dbReference>
<gene>
    <name evidence="2" type="ORF">NDU88_001242</name>
</gene>
<organism evidence="2 3">
    <name type="scientific">Pleurodeles waltl</name>
    <name type="common">Iberian ribbed newt</name>
    <dbReference type="NCBI Taxonomy" id="8319"/>
    <lineage>
        <taxon>Eukaryota</taxon>
        <taxon>Metazoa</taxon>
        <taxon>Chordata</taxon>
        <taxon>Craniata</taxon>
        <taxon>Vertebrata</taxon>
        <taxon>Euteleostomi</taxon>
        <taxon>Amphibia</taxon>
        <taxon>Batrachia</taxon>
        <taxon>Caudata</taxon>
        <taxon>Salamandroidea</taxon>
        <taxon>Salamandridae</taxon>
        <taxon>Pleurodelinae</taxon>
        <taxon>Pleurodeles</taxon>
    </lineage>
</organism>
<dbReference type="Proteomes" id="UP001066276">
    <property type="component" value="Chromosome 3_2"/>
</dbReference>
<evidence type="ECO:0000256" key="1">
    <source>
        <dbReference type="SAM" id="MobiDB-lite"/>
    </source>
</evidence>
<comment type="caution">
    <text evidence="2">The sequence shown here is derived from an EMBL/GenBank/DDBJ whole genome shotgun (WGS) entry which is preliminary data.</text>
</comment>
<feature type="region of interest" description="Disordered" evidence="1">
    <location>
        <begin position="43"/>
        <end position="110"/>
    </location>
</feature>
<sequence>MSPFHREERSQCTSRHQSSEPALGVGYRIPALHSLRQTDHAYVASTRGLSAPHHTRSAPLGRAHRRPSSSPSLLPAGGGGGSGLHRRSSPHPCPKPSAAGATSRLSPLQRRIRRTGLGALLARVRHARRLSHAPPEVNVFCEEN</sequence>
<accession>A0AAV7TH85</accession>